<feature type="compositionally biased region" description="Low complexity" evidence="5">
    <location>
        <begin position="453"/>
        <end position="469"/>
    </location>
</feature>
<evidence type="ECO:0000256" key="2">
    <source>
        <dbReference type="ARBA" id="ARBA00022741"/>
    </source>
</evidence>
<dbReference type="PROSITE" id="PS50011">
    <property type="entry name" value="PROTEIN_KINASE_DOM"/>
    <property type="match status" value="1"/>
</dbReference>
<dbReference type="GO" id="GO:0005524">
    <property type="term" value="F:ATP binding"/>
    <property type="evidence" value="ECO:0007669"/>
    <property type="project" value="UniProtKB-KW"/>
</dbReference>
<feature type="compositionally biased region" description="Basic and acidic residues" evidence="5">
    <location>
        <begin position="330"/>
        <end position="346"/>
    </location>
</feature>
<dbReference type="OrthoDB" id="6111975at2"/>
<sequence>MSEGDMTVGNYQLKNCVASGSTTQIWECSQAGSPMQLAMKLMLEDARKIPAEKNVLKHEYKVGNSLDHPSFLRFHEMEINRDHAFFVMDFFRSPSLKTHITSNLTAVQSCFPKLSEALATAYEYMHESGWLHRDIKPDNILVNKAGEARVIDFNLASRVKGSLGMMLAGKQTIQGTRTYIAPETILKKPATRQTDIYSLGVTFFEVLTGQPPFAGDTPNALLKKHLGEDVVAPSIYNPNVTKDLDKIIFRMLEKNPKKRFESMQEIASALRQVKCFEEDPVAKKERLLREEKERQAQSEDSRLDSRADADRTSRGIKAPVAPKKVVRRSIGLDREEAAQKAKDAKKQQQQGGVPQQHPGMMPGMMPGMPMPQQPMPPMGYPGMPMQPGMGYPGMPMPQQPMMPGQPMPYQQPPPGYQQPPHQQPPMPPQQPMPGQQPPAPQQPGPQNPPHNQQPPQTQPQQPAPAAQPTAPQPAPPPAQQAPPQPAAPAQPAPAPQPPAEEPKEMTLEDMMDINIE</sequence>
<dbReference type="Proteomes" id="UP000187735">
    <property type="component" value="Chromosome"/>
</dbReference>
<evidence type="ECO:0000256" key="5">
    <source>
        <dbReference type="SAM" id="MobiDB-lite"/>
    </source>
</evidence>
<keyword evidence="2" id="KW-0547">Nucleotide-binding</keyword>
<evidence type="ECO:0000256" key="1">
    <source>
        <dbReference type="ARBA" id="ARBA00022679"/>
    </source>
</evidence>
<feature type="domain" description="Protein kinase" evidence="6">
    <location>
        <begin position="11"/>
        <end position="271"/>
    </location>
</feature>
<dbReference type="Pfam" id="PF00069">
    <property type="entry name" value="Pkinase"/>
    <property type="match status" value="1"/>
</dbReference>
<protein>
    <submittedName>
        <fullName evidence="7">Serine/threonine-protein kinase PrkC</fullName>
        <ecNumber evidence="7">2.7.11.1</ecNumber>
    </submittedName>
</protein>
<dbReference type="GO" id="GO:0005829">
    <property type="term" value="C:cytosol"/>
    <property type="evidence" value="ECO:0007669"/>
    <property type="project" value="TreeGrafter"/>
</dbReference>
<dbReference type="KEGG" id="fmr:Fuma_05401"/>
<dbReference type="RefSeq" id="WP_145944406.1">
    <property type="nucleotide sequence ID" value="NZ_CP017641.1"/>
</dbReference>
<proteinExistence type="predicted"/>
<reference evidence="7 8" key="1">
    <citation type="journal article" date="2016" name="Front. Microbiol.">
        <title>Fuerstia marisgermanicae gen. nov., sp. nov., an Unusual Member of the Phylum Planctomycetes from the German Wadden Sea.</title>
        <authorList>
            <person name="Kohn T."/>
            <person name="Heuer A."/>
            <person name="Jogler M."/>
            <person name="Vollmers J."/>
            <person name="Boedeker C."/>
            <person name="Bunk B."/>
            <person name="Rast P."/>
            <person name="Borchert D."/>
            <person name="Glockner I."/>
            <person name="Freese H.M."/>
            <person name="Klenk H.P."/>
            <person name="Overmann J."/>
            <person name="Kaster A.K."/>
            <person name="Rohde M."/>
            <person name="Wiegand S."/>
            <person name="Jogler C."/>
        </authorList>
    </citation>
    <scope>NUCLEOTIDE SEQUENCE [LARGE SCALE GENOMIC DNA]</scope>
    <source>
        <strain evidence="7 8">NH11</strain>
    </source>
</reference>
<feature type="compositionally biased region" description="Low complexity" evidence="5">
    <location>
        <begin position="347"/>
        <end position="367"/>
    </location>
</feature>
<name>A0A1P8WNW0_9PLAN</name>
<feature type="compositionally biased region" description="Pro residues" evidence="5">
    <location>
        <begin position="470"/>
        <end position="499"/>
    </location>
</feature>
<dbReference type="GO" id="GO:0005776">
    <property type="term" value="C:autophagosome"/>
    <property type="evidence" value="ECO:0007669"/>
    <property type="project" value="TreeGrafter"/>
</dbReference>
<dbReference type="EMBL" id="CP017641">
    <property type="protein sequence ID" value="APZ95739.1"/>
    <property type="molecule type" value="Genomic_DNA"/>
</dbReference>
<dbReference type="SMART" id="SM00220">
    <property type="entry name" value="S_TKc"/>
    <property type="match status" value="1"/>
</dbReference>
<evidence type="ECO:0000259" key="6">
    <source>
        <dbReference type="PROSITE" id="PS50011"/>
    </source>
</evidence>
<gene>
    <name evidence="7" type="primary">prkC_28</name>
    <name evidence="7" type="ORF">Fuma_05401</name>
</gene>
<keyword evidence="1 7" id="KW-0808">Transferase</keyword>
<feature type="compositionally biased region" description="Pro residues" evidence="5">
    <location>
        <begin position="394"/>
        <end position="452"/>
    </location>
</feature>
<dbReference type="InterPro" id="IPR011009">
    <property type="entry name" value="Kinase-like_dom_sf"/>
</dbReference>
<keyword evidence="3 7" id="KW-0418">Kinase</keyword>
<dbReference type="STRING" id="1891926.Fuma_05401"/>
<accession>A0A1P8WNW0</accession>
<dbReference type="GO" id="GO:0000407">
    <property type="term" value="C:phagophore assembly site"/>
    <property type="evidence" value="ECO:0007669"/>
    <property type="project" value="TreeGrafter"/>
</dbReference>
<evidence type="ECO:0000313" key="7">
    <source>
        <dbReference type="EMBL" id="APZ95739.1"/>
    </source>
</evidence>
<dbReference type="EC" id="2.7.11.1" evidence="7"/>
<dbReference type="Gene3D" id="1.10.510.10">
    <property type="entry name" value="Transferase(Phosphotransferase) domain 1"/>
    <property type="match status" value="1"/>
</dbReference>
<evidence type="ECO:0000313" key="8">
    <source>
        <dbReference type="Proteomes" id="UP000187735"/>
    </source>
</evidence>
<dbReference type="SUPFAM" id="SSF56112">
    <property type="entry name" value="Protein kinase-like (PK-like)"/>
    <property type="match status" value="1"/>
</dbReference>
<feature type="compositionally biased region" description="Acidic residues" evidence="5">
    <location>
        <begin position="507"/>
        <end position="516"/>
    </location>
</feature>
<organism evidence="7 8">
    <name type="scientific">Fuerstiella marisgermanici</name>
    <dbReference type="NCBI Taxonomy" id="1891926"/>
    <lineage>
        <taxon>Bacteria</taxon>
        <taxon>Pseudomonadati</taxon>
        <taxon>Planctomycetota</taxon>
        <taxon>Planctomycetia</taxon>
        <taxon>Planctomycetales</taxon>
        <taxon>Planctomycetaceae</taxon>
        <taxon>Fuerstiella</taxon>
    </lineage>
</organism>
<evidence type="ECO:0000256" key="4">
    <source>
        <dbReference type="ARBA" id="ARBA00022840"/>
    </source>
</evidence>
<dbReference type="CDD" id="cd14014">
    <property type="entry name" value="STKc_PknB_like"/>
    <property type="match status" value="1"/>
</dbReference>
<dbReference type="AlphaFoldDB" id="A0A1P8WNW0"/>
<feature type="region of interest" description="Disordered" evidence="5">
    <location>
        <begin position="287"/>
        <end position="374"/>
    </location>
</feature>
<dbReference type="PRINTS" id="PR01217">
    <property type="entry name" value="PRICHEXTENSN"/>
</dbReference>
<keyword evidence="8" id="KW-1185">Reference proteome</keyword>
<dbReference type="InterPro" id="IPR000719">
    <property type="entry name" value="Prot_kinase_dom"/>
</dbReference>
<dbReference type="GO" id="GO:0016020">
    <property type="term" value="C:membrane"/>
    <property type="evidence" value="ECO:0007669"/>
    <property type="project" value="TreeGrafter"/>
</dbReference>
<feature type="compositionally biased region" description="Basic and acidic residues" evidence="5">
    <location>
        <begin position="287"/>
        <end position="313"/>
    </location>
</feature>
<dbReference type="PANTHER" id="PTHR24348:SF22">
    <property type="entry name" value="NON-SPECIFIC SERINE_THREONINE PROTEIN KINASE"/>
    <property type="match status" value="1"/>
</dbReference>
<dbReference type="InterPro" id="IPR045269">
    <property type="entry name" value="Atg1-like"/>
</dbReference>
<evidence type="ECO:0000256" key="3">
    <source>
        <dbReference type="ARBA" id="ARBA00022777"/>
    </source>
</evidence>
<dbReference type="GO" id="GO:0004674">
    <property type="term" value="F:protein serine/threonine kinase activity"/>
    <property type="evidence" value="ECO:0007669"/>
    <property type="project" value="UniProtKB-EC"/>
</dbReference>
<dbReference type="PANTHER" id="PTHR24348">
    <property type="entry name" value="SERINE/THREONINE-PROTEIN KINASE UNC-51-RELATED"/>
    <property type="match status" value="1"/>
</dbReference>
<feature type="region of interest" description="Disordered" evidence="5">
    <location>
        <begin position="391"/>
        <end position="516"/>
    </location>
</feature>
<keyword evidence="4" id="KW-0067">ATP-binding</keyword>